<keyword evidence="2" id="KW-1185">Reference proteome</keyword>
<proteinExistence type="predicted"/>
<protein>
    <submittedName>
        <fullName evidence="1">DUF1381 domain-containing protein</fullName>
    </submittedName>
</protein>
<dbReference type="RefSeq" id="WP_100479598.1">
    <property type="nucleotide sequence ID" value="NZ_CAJUXL010000012.1"/>
</dbReference>
<sequence length="75" mass="8905">MQYLIREFTDSTGHVHVNVEAPRENERMTLVEAESEKEAKEKVEVKGLLNCIKPPKTNWRWLEDEYKKLGIFDKE</sequence>
<reference evidence="1 2" key="1">
    <citation type="submission" date="2023-08" db="EMBL/GenBank/DDBJ databases">
        <title>Genomic surveillance of Staphylococcus haemolyticus neonatal outbreak in southern France.</title>
        <authorList>
            <person name="Magnan C."/>
            <person name="Morsli M."/>
            <person name="Thiery B."/>
            <person name="Salipante F."/>
            <person name="Attar J."/>
            <person name="Massimo D.M."/>
            <person name="Ory J."/>
            <person name="Pantel A."/>
            <person name="Lavigne J.-P."/>
        </authorList>
    </citation>
    <scope>NUCLEOTIDE SEQUENCE [LARGE SCALE GENOMIC DNA]</scope>
    <source>
        <strain evidence="1 2">NSH026</strain>
    </source>
</reference>
<evidence type="ECO:0000313" key="1">
    <source>
        <dbReference type="EMBL" id="MDT4285544.1"/>
    </source>
</evidence>
<accession>A0ABU3IGL7</accession>
<dbReference type="Pfam" id="PF07129">
    <property type="entry name" value="DUF1381"/>
    <property type="match status" value="1"/>
</dbReference>
<evidence type="ECO:0000313" key="2">
    <source>
        <dbReference type="Proteomes" id="UP001269271"/>
    </source>
</evidence>
<gene>
    <name evidence="1" type="ORF">RO950_00720</name>
</gene>
<dbReference type="InterPro" id="IPR009812">
    <property type="entry name" value="DUF1381"/>
</dbReference>
<dbReference type="EMBL" id="JAVSOO010000001">
    <property type="protein sequence ID" value="MDT4285544.1"/>
    <property type="molecule type" value="Genomic_DNA"/>
</dbReference>
<comment type="caution">
    <text evidence="1">The sequence shown here is derived from an EMBL/GenBank/DDBJ whole genome shotgun (WGS) entry which is preliminary data.</text>
</comment>
<name>A0ABU3IGL7_STAHA</name>
<organism evidence="1 2">
    <name type="scientific">Staphylococcus haemolyticus</name>
    <dbReference type="NCBI Taxonomy" id="1283"/>
    <lineage>
        <taxon>Bacteria</taxon>
        <taxon>Bacillati</taxon>
        <taxon>Bacillota</taxon>
        <taxon>Bacilli</taxon>
        <taxon>Bacillales</taxon>
        <taxon>Staphylococcaceae</taxon>
        <taxon>Staphylococcus</taxon>
    </lineage>
</organism>
<dbReference type="Proteomes" id="UP001269271">
    <property type="component" value="Unassembled WGS sequence"/>
</dbReference>